<organism evidence="3 4">
    <name type="scientific">Mycobacteroides franklinii</name>
    <dbReference type="NCBI Taxonomy" id="948102"/>
    <lineage>
        <taxon>Bacteria</taxon>
        <taxon>Bacillati</taxon>
        <taxon>Actinomycetota</taxon>
        <taxon>Actinomycetes</taxon>
        <taxon>Mycobacteriales</taxon>
        <taxon>Mycobacteriaceae</taxon>
        <taxon>Mycobacteroides</taxon>
    </lineage>
</organism>
<feature type="transmembrane region" description="Helical" evidence="2">
    <location>
        <begin position="21"/>
        <end position="45"/>
    </location>
</feature>
<feature type="transmembrane region" description="Helical" evidence="2">
    <location>
        <begin position="51"/>
        <end position="74"/>
    </location>
</feature>
<sequence>MSTILTQTELAQRAHHRATRFFWSWLAGATAVSLAGNVVHAALTASPSTRWLAAAVAAVPPTVLLASVHGIAVLAKTSASGRVYRAAVVATTGLAAGAFLLSFVALRDLAVLAHIPRQLAFVLPLVIDLAIGVATLALVAVGDKPTRRVSQRAAQPQVSNHRATSTAPRPTPATASSPAPAAPRSTTPAAPTAPRSASPSAPQGSPDATTPAPEVVALAERIVESRAVRQPVSVVARILELGESESRKNVLADRAGVHHSVVSKVLESAEAQRRYGLVAVS</sequence>
<keyword evidence="2" id="KW-0472">Membrane</keyword>
<comment type="caution">
    <text evidence="3">The sequence shown here is derived from an EMBL/GenBank/DDBJ whole genome shotgun (WGS) entry which is preliminary data.</text>
</comment>
<evidence type="ECO:0000313" key="4">
    <source>
        <dbReference type="Proteomes" id="UP000295627"/>
    </source>
</evidence>
<feature type="transmembrane region" description="Helical" evidence="2">
    <location>
        <begin position="118"/>
        <end position="142"/>
    </location>
</feature>
<feature type="compositionally biased region" description="Low complexity" evidence="1">
    <location>
        <begin position="162"/>
        <end position="202"/>
    </location>
</feature>
<keyword evidence="2" id="KW-0812">Transmembrane</keyword>
<evidence type="ECO:0000256" key="1">
    <source>
        <dbReference type="SAM" id="MobiDB-lite"/>
    </source>
</evidence>
<name>A0A4R5PGI5_9MYCO</name>
<evidence type="ECO:0000256" key="2">
    <source>
        <dbReference type="SAM" id="Phobius"/>
    </source>
</evidence>
<gene>
    <name evidence="3" type="ORF">EJ571_02145</name>
</gene>
<dbReference type="Pfam" id="PF10935">
    <property type="entry name" value="DUF2637"/>
    <property type="match status" value="1"/>
</dbReference>
<evidence type="ECO:0000313" key="3">
    <source>
        <dbReference type="EMBL" id="TDH25419.1"/>
    </source>
</evidence>
<keyword evidence="2" id="KW-1133">Transmembrane helix</keyword>
<proteinExistence type="predicted"/>
<accession>A0A4R5PGI5</accession>
<feature type="region of interest" description="Disordered" evidence="1">
    <location>
        <begin position="148"/>
        <end position="211"/>
    </location>
</feature>
<dbReference type="RefSeq" id="WP_083070044.1">
    <property type="nucleotide sequence ID" value="NZ_RXLR01000006.1"/>
</dbReference>
<dbReference type="Proteomes" id="UP000295627">
    <property type="component" value="Unassembled WGS sequence"/>
</dbReference>
<dbReference type="EMBL" id="RXLR01000006">
    <property type="protein sequence ID" value="TDH25419.1"/>
    <property type="molecule type" value="Genomic_DNA"/>
</dbReference>
<dbReference type="InterPro" id="IPR021235">
    <property type="entry name" value="DUF2637"/>
</dbReference>
<reference evidence="3 4" key="1">
    <citation type="journal article" date="2019" name="Sci. Rep.">
        <title>Extended insight into the Mycobacterium chelonae-abscessus complex through whole genome sequencing of Mycobacterium salmoniphilum outbreak and Mycobacterium salmoniphilum-like strains.</title>
        <authorList>
            <person name="Behra P.R.K."/>
            <person name="Das S."/>
            <person name="Pettersson B.M.F."/>
            <person name="Shirreff L."/>
            <person name="DuCote T."/>
            <person name="Jacobsson K.G."/>
            <person name="Ennis D.G."/>
            <person name="Kirsebom L.A."/>
        </authorList>
    </citation>
    <scope>NUCLEOTIDE SEQUENCE [LARGE SCALE GENOMIC DNA]</scope>
    <source>
        <strain evidence="3 4">DSM 45524</strain>
    </source>
</reference>
<protein>
    <submittedName>
        <fullName evidence="3">DUF2637 domain-containing protein</fullName>
    </submittedName>
</protein>
<dbReference type="AlphaFoldDB" id="A0A4R5PGI5"/>
<feature type="compositionally biased region" description="Polar residues" evidence="1">
    <location>
        <begin position="152"/>
        <end position="161"/>
    </location>
</feature>
<feature type="transmembrane region" description="Helical" evidence="2">
    <location>
        <begin position="86"/>
        <end position="106"/>
    </location>
</feature>